<organism evidence="7 8">
    <name type="scientific">Aspergillus sclerotiicarbonarius (strain CBS 121057 / IBT 28362)</name>
    <dbReference type="NCBI Taxonomy" id="1448318"/>
    <lineage>
        <taxon>Eukaryota</taxon>
        <taxon>Fungi</taxon>
        <taxon>Dikarya</taxon>
        <taxon>Ascomycota</taxon>
        <taxon>Pezizomycotina</taxon>
        <taxon>Eurotiomycetes</taxon>
        <taxon>Eurotiomycetidae</taxon>
        <taxon>Eurotiales</taxon>
        <taxon>Aspergillaceae</taxon>
        <taxon>Aspergillus</taxon>
        <taxon>Aspergillus subgen. Circumdati</taxon>
    </lineage>
</organism>
<protein>
    <recommendedName>
        <fullName evidence="9">Phenylacetaldoxime dehydratase</fullName>
    </recommendedName>
</protein>
<evidence type="ECO:0000256" key="6">
    <source>
        <dbReference type="SAM" id="MobiDB-lite"/>
    </source>
</evidence>
<evidence type="ECO:0000256" key="2">
    <source>
        <dbReference type="ARBA" id="ARBA00022617"/>
    </source>
</evidence>
<evidence type="ECO:0000256" key="4">
    <source>
        <dbReference type="ARBA" id="ARBA00023004"/>
    </source>
</evidence>
<dbReference type="Proteomes" id="UP000248423">
    <property type="component" value="Unassembled WGS sequence"/>
</dbReference>
<gene>
    <name evidence="7" type="ORF">BO78DRAFT_390946</name>
</gene>
<evidence type="ECO:0000313" key="8">
    <source>
        <dbReference type="Proteomes" id="UP000248423"/>
    </source>
</evidence>
<evidence type="ECO:0000256" key="3">
    <source>
        <dbReference type="ARBA" id="ARBA00022723"/>
    </source>
</evidence>
<accession>A0A319DZK7</accession>
<keyword evidence="4" id="KW-0408">Iron</keyword>
<feature type="region of interest" description="Disordered" evidence="6">
    <location>
        <begin position="113"/>
        <end position="132"/>
    </location>
</feature>
<dbReference type="GO" id="GO:0046872">
    <property type="term" value="F:metal ion binding"/>
    <property type="evidence" value="ECO:0007669"/>
    <property type="project" value="UniProtKB-KW"/>
</dbReference>
<feature type="region of interest" description="Disordered" evidence="6">
    <location>
        <begin position="168"/>
        <end position="191"/>
    </location>
</feature>
<keyword evidence="5" id="KW-0456">Lyase</keyword>
<reference evidence="7 8" key="1">
    <citation type="submission" date="2018-02" db="EMBL/GenBank/DDBJ databases">
        <title>The genomes of Aspergillus section Nigri reveals drivers in fungal speciation.</title>
        <authorList>
            <consortium name="DOE Joint Genome Institute"/>
            <person name="Vesth T.C."/>
            <person name="Nybo J."/>
            <person name="Theobald S."/>
            <person name="Brandl J."/>
            <person name="Frisvad J.C."/>
            <person name="Nielsen K.F."/>
            <person name="Lyhne E.K."/>
            <person name="Kogle M.E."/>
            <person name="Kuo A."/>
            <person name="Riley R."/>
            <person name="Clum A."/>
            <person name="Nolan M."/>
            <person name="Lipzen A."/>
            <person name="Salamov A."/>
            <person name="Henrissat B."/>
            <person name="Wiebenga A."/>
            <person name="De vries R.P."/>
            <person name="Grigoriev I.V."/>
            <person name="Mortensen U.H."/>
            <person name="Andersen M.R."/>
            <person name="Baker S.E."/>
        </authorList>
    </citation>
    <scope>NUCLEOTIDE SEQUENCE [LARGE SCALE GENOMIC DNA]</scope>
    <source>
        <strain evidence="7 8">CBS 121057</strain>
    </source>
</reference>
<evidence type="ECO:0000256" key="5">
    <source>
        <dbReference type="ARBA" id="ARBA00023239"/>
    </source>
</evidence>
<keyword evidence="3" id="KW-0479">Metal-binding</keyword>
<proteinExistence type="predicted"/>
<comment type="cofactor">
    <cofactor evidence="1">
        <name>heme b</name>
        <dbReference type="ChEBI" id="CHEBI:60344"/>
    </cofactor>
</comment>
<keyword evidence="8" id="KW-1185">Reference proteome</keyword>
<dbReference type="VEuPathDB" id="FungiDB:BO78DRAFT_390946"/>
<evidence type="ECO:0000256" key="1">
    <source>
        <dbReference type="ARBA" id="ARBA00001970"/>
    </source>
</evidence>
<sequence>MWGVKLSTTEPFVYSIFGLQSPSDQPTVQQEALRAQFDSLITPHATHIDRLLQNGCTTAQQPTGKTVIWLGYWATRTQYLNWWTSSAVQTFWTTLPATDAGMWREILTPDASRTQYGTNEPDPHRTGLGHLGPRMSIADKSGYWGCYRQRMAASTGDRFTTPIKRDLVPQRPSLDTNKADAPVPDGIRRQPGRVHLTQFPDNICFVVEGQDHSRISEAEKAYWFEHFDQSVNTWMADLVLTPGPDTGMLDSRLCFAPESGRFRTGSTALPALDYHKKVQLFYFKDLRHMERVGRSNKGHAALRSRFMAAYGPDGEMSAGSIGLWVETTVLKGHEMEYER</sequence>
<dbReference type="AlphaFoldDB" id="A0A319DZK7"/>
<name>A0A319DZK7_ASPSB</name>
<dbReference type="GO" id="GO:0016829">
    <property type="term" value="F:lyase activity"/>
    <property type="evidence" value="ECO:0007669"/>
    <property type="project" value="UniProtKB-KW"/>
</dbReference>
<keyword evidence="2" id="KW-0349">Heme</keyword>
<dbReference type="STRING" id="1448318.A0A319DZK7"/>
<evidence type="ECO:0008006" key="9">
    <source>
        <dbReference type="Google" id="ProtNLM"/>
    </source>
</evidence>
<dbReference type="EMBL" id="KZ826412">
    <property type="protein sequence ID" value="PYI01555.1"/>
    <property type="molecule type" value="Genomic_DNA"/>
</dbReference>
<dbReference type="OrthoDB" id="3465714at2759"/>
<dbReference type="Pfam" id="PF13816">
    <property type="entry name" value="Dehydratase_hem"/>
    <property type="match status" value="1"/>
</dbReference>
<evidence type="ECO:0000313" key="7">
    <source>
        <dbReference type="EMBL" id="PYI01555.1"/>
    </source>
</evidence>
<dbReference type="InterPro" id="IPR025702">
    <property type="entry name" value="OXD"/>
</dbReference>